<protein>
    <submittedName>
        <fullName evidence="1">Uncharacterized protein</fullName>
    </submittedName>
</protein>
<reference evidence="2" key="1">
    <citation type="journal article" date="2022" name="Mol. Ecol. Resour.">
        <title>The genomes of chicory, endive, great burdock and yacon provide insights into Asteraceae palaeo-polyploidization history and plant inulin production.</title>
        <authorList>
            <person name="Fan W."/>
            <person name="Wang S."/>
            <person name="Wang H."/>
            <person name="Wang A."/>
            <person name="Jiang F."/>
            <person name="Liu H."/>
            <person name="Zhao H."/>
            <person name="Xu D."/>
            <person name="Zhang Y."/>
        </authorList>
    </citation>
    <scope>NUCLEOTIDE SEQUENCE [LARGE SCALE GENOMIC DNA]</scope>
    <source>
        <strain evidence="2">cv. Niubang</strain>
    </source>
</reference>
<sequence length="283" mass="32255">MENRFKLQISKILQSTFNSCRPKNNSDVSDHRLFFLKTPHHRRLIDLFSPKPPPPPLTSSSSSSQPPKPHHLSRLGPTRFPAYTDRRRIPQSVSPPFHEKPTNRGRKKKPHHRKRRNNPSSNFSSTTDNYYYNWWSSDDDNQSDGKTTLFSRRSLSSDSFESVRKNRARRTRGGSWGGGGDRESAGAGAMDGFAVAKESSDPHEDFRSSMVDMIVEKGIFGVEELENLVECFVSLNTEEHHKVIFEVFAEIWETLILDLAKKDGGARENGRENPDSVLQDSNR</sequence>
<proteinExistence type="predicted"/>
<gene>
    <name evidence="1" type="ORF">L6452_26551</name>
</gene>
<organism evidence="1 2">
    <name type="scientific">Arctium lappa</name>
    <name type="common">Greater burdock</name>
    <name type="synonym">Lappa major</name>
    <dbReference type="NCBI Taxonomy" id="4217"/>
    <lineage>
        <taxon>Eukaryota</taxon>
        <taxon>Viridiplantae</taxon>
        <taxon>Streptophyta</taxon>
        <taxon>Embryophyta</taxon>
        <taxon>Tracheophyta</taxon>
        <taxon>Spermatophyta</taxon>
        <taxon>Magnoliopsida</taxon>
        <taxon>eudicotyledons</taxon>
        <taxon>Gunneridae</taxon>
        <taxon>Pentapetalae</taxon>
        <taxon>asterids</taxon>
        <taxon>campanulids</taxon>
        <taxon>Asterales</taxon>
        <taxon>Asteraceae</taxon>
        <taxon>Carduoideae</taxon>
        <taxon>Cardueae</taxon>
        <taxon>Arctiinae</taxon>
        <taxon>Arctium</taxon>
    </lineage>
</organism>
<evidence type="ECO:0000313" key="2">
    <source>
        <dbReference type="Proteomes" id="UP001055879"/>
    </source>
</evidence>
<keyword evidence="2" id="KW-1185">Reference proteome</keyword>
<dbReference type="Proteomes" id="UP001055879">
    <property type="component" value="Linkage Group LG09"/>
</dbReference>
<comment type="caution">
    <text evidence="1">The sequence shown here is derived from an EMBL/GenBank/DDBJ whole genome shotgun (WGS) entry which is preliminary data.</text>
</comment>
<accession>A0ACB8ZU00</accession>
<evidence type="ECO:0000313" key="1">
    <source>
        <dbReference type="EMBL" id="KAI3701459.1"/>
    </source>
</evidence>
<dbReference type="EMBL" id="CM042055">
    <property type="protein sequence ID" value="KAI3701459.1"/>
    <property type="molecule type" value="Genomic_DNA"/>
</dbReference>
<reference evidence="1 2" key="2">
    <citation type="journal article" date="2022" name="Mol. Ecol. Resour.">
        <title>The genomes of chicory, endive, great burdock and yacon provide insights into Asteraceae paleo-polyploidization history and plant inulin production.</title>
        <authorList>
            <person name="Fan W."/>
            <person name="Wang S."/>
            <person name="Wang H."/>
            <person name="Wang A."/>
            <person name="Jiang F."/>
            <person name="Liu H."/>
            <person name="Zhao H."/>
            <person name="Xu D."/>
            <person name="Zhang Y."/>
        </authorList>
    </citation>
    <scope>NUCLEOTIDE SEQUENCE [LARGE SCALE GENOMIC DNA]</scope>
    <source>
        <strain evidence="2">cv. Niubang</strain>
    </source>
</reference>
<name>A0ACB8ZU00_ARCLA</name>